<evidence type="ECO:0000313" key="6">
    <source>
        <dbReference type="EMBL" id="OTO07807.1"/>
    </source>
</evidence>
<protein>
    <recommendedName>
        <fullName evidence="4">ABC transporter domain-containing protein</fullName>
    </recommendedName>
</protein>
<evidence type="ECO:0000313" key="5">
    <source>
        <dbReference type="EMBL" id="MEI5993810.1"/>
    </source>
</evidence>
<feature type="domain" description="ABC transporter" evidence="4">
    <location>
        <begin position="2"/>
        <end position="225"/>
    </location>
</feature>
<dbReference type="Gene3D" id="3.40.50.300">
    <property type="entry name" value="P-loop containing nucleotide triphosphate hydrolases"/>
    <property type="match status" value="1"/>
</dbReference>
<dbReference type="Proteomes" id="UP000195139">
    <property type="component" value="Unassembled WGS sequence"/>
</dbReference>
<dbReference type="SMART" id="SM00382">
    <property type="entry name" value="AAA"/>
    <property type="match status" value="1"/>
</dbReference>
<dbReference type="AlphaFoldDB" id="A0A242CC33"/>
<evidence type="ECO:0000313" key="7">
    <source>
        <dbReference type="Proteomes" id="UP000195139"/>
    </source>
</evidence>
<comment type="caution">
    <text evidence="6">The sequence shown here is derived from an EMBL/GenBank/DDBJ whole genome shotgun (WGS) entry which is preliminary data.</text>
</comment>
<dbReference type="STRING" id="1834181.A5880_002077"/>
<dbReference type="InterPro" id="IPR003593">
    <property type="entry name" value="AAA+_ATPase"/>
</dbReference>
<dbReference type="RefSeq" id="WP_086330964.1">
    <property type="nucleotide sequence ID" value="NZ_NGLE02000001.1"/>
</dbReference>
<keyword evidence="3" id="KW-0067">ATP-binding</keyword>
<reference evidence="6" key="1">
    <citation type="submission" date="2017-05" db="EMBL/GenBank/DDBJ databases">
        <title>The Genome Sequence of Enterococcus sp. 4G2_DIV0659.</title>
        <authorList>
            <consortium name="The Broad Institute Genomics Platform"/>
            <consortium name="The Broad Institute Genomic Center for Infectious Diseases"/>
            <person name="Earl A."/>
            <person name="Manson A."/>
            <person name="Schwartman J."/>
            <person name="Gilmore M."/>
            <person name="Abouelleil A."/>
            <person name="Cao P."/>
            <person name="Chapman S."/>
            <person name="Cusick C."/>
            <person name="Shea T."/>
            <person name="Young S."/>
            <person name="Neafsey D."/>
            <person name="Nusbaum C."/>
            <person name="Birren B."/>
        </authorList>
    </citation>
    <scope>NUCLEOTIDE SEQUENCE [LARGE SCALE GENOMIC DNA]</scope>
    <source>
        <strain evidence="6">4G2_DIV0659</strain>
    </source>
</reference>
<dbReference type="PANTHER" id="PTHR42711:SF17">
    <property type="entry name" value="ABC TRANSPORTER ATP-BINDING PROTEIN"/>
    <property type="match status" value="1"/>
</dbReference>
<dbReference type="CDD" id="cd03230">
    <property type="entry name" value="ABC_DR_subfamily_A"/>
    <property type="match status" value="1"/>
</dbReference>
<dbReference type="InterPro" id="IPR050763">
    <property type="entry name" value="ABC_transporter_ATP-binding"/>
</dbReference>
<proteinExistence type="predicted"/>
<dbReference type="InterPro" id="IPR027417">
    <property type="entry name" value="P-loop_NTPase"/>
</dbReference>
<evidence type="ECO:0000259" key="4">
    <source>
        <dbReference type="PROSITE" id="PS50893"/>
    </source>
</evidence>
<accession>A0A242CC33</accession>
<keyword evidence="7" id="KW-1185">Reference proteome</keyword>
<dbReference type="InterPro" id="IPR017871">
    <property type="entry name" value="ABC_transporter-like_CS"/>
</dbReference>
<reference evidence="5 7" key="2">
    <citation type="submission" date="2018-07" db="EMBL/GenBank/DDBJ databases">
        <title>The Genome Sequence of Enterococcus sp. DIV0659b.</title>
        <authorList>
            <consortium name="The Broad Institute Genomics Platform"/>
            <consortium name="The Broad Institute Genomic Center for Infectious Diseases"/>
            <person name="Earl A."/>
            <person name="Manson A."/>
            <person name="Schwartman J."/>
            <person name="Gilmore M."/>
            <person name="Abouelleil A."/>
            <person name="Cao P."/>
            <person name="Chapman S."/>
            <person name="Cusick C."/>
            <person name="Shea T."/>
            <person name="Young S."/>
            <person name="Neafsey D."/>
            <person name="Nusbaum C."/>
            <person name="Birren B."/>
        </authorList>
    </citation>
    <scope>NUCLEOTIDE SEQUENCE [LARGE SCALE GENOMIC DNA]</scope>
    <source>
        <strain evidence="5 7">4G2_DIV0659</strain>
    </source>
</reference>
<keyword evidence="2" id="KW-0547">Nucleotide-binding</keyword>
<evidence type="ECO:0000256" key="3">
    <source>
        <dbReference type="ARBA" id="ARBA00022840"/>
    </source>
</evidence>
<dbReference type="PANTHER" id="PTHR42711">
    <property type="entry name" value="ABC TRANSPORTER ATP-BINDING PROTEIN"/>
    <property type="match status" value="1"/>
</dbReference>
<sequence length="294" mass="33082">MIRINNLTKTINKKTILKQVSLTINKGEIIALVGPNGAGKTTLINCLTGLIRPTSGEITLFGQQPTNKKNKAKMGVMLQESTTLENVKVNELFSLFRSFYTNPLSLEELLELTGLQEHQHTYTAKLSGGQKRRLTFGLSIIGNPDLLFLDEPTTGMDVKSRKIFWDKINTLKEQGKTIILTTHYLEEIEKVASRILLMKQGEIVHDGTLKSIQSEMLQNKLSFQLLDNTPDEKLAELLYVTALEKEVDRVTLYTGNSDETLFDLLAEKIKFANLLIVPGNLEMVFNTLVEEENK</sequence>
<gene>
    <name evidence="5" type="ORF">A5880_001357</name>
    <name evidence="6" type="ORF">A5880_002077</name>
</gene>
<dbReference type="GO" id="GO:0016887">
    <property type="term" value="F:ATP hydrolysis activity"/>
    <property type="evidence" value="ECO:0007669"/>
    <property type="project" value="InterPro"/>
</dbReference>
<evidence type="ECO:0000256" key="2">
    <source>
        <dbReference type="ARBA" id="ARBA00022741"/>
    </source>
</evidence>
<dbReference type="OrthoDB" id="9804819at2"/>
<dbReference type="SUPFAM" id="SSF52540">
    <property type="entry name" value="P-loop containing nucleoside triphosphate hydrolases"/>
    <property type="match status" value="1"/>
</dbReference>
<dbReference type="PROSITE" id="PS00211">
    <property type="entry name" value="ABC_TRANSPORTER_1"/>
    <property type="match status" value="1"/>
</dbReference>
<dbReference type="GO" id="GO:0005524">
    <property type="term" value="F:ATP binding"/>
    <property type="evidence" value="ECO:0007669"/>
    <property type="project" value="UniProtKB-KW"/>
</dbReference>
<name>A0A242CC33_9ENTE</name>
<dbReference type="Pfam" id="PF00005">
    <property type="entry name" value="ABC_tran"/>
    <property type="match status" value="1"/>
</dbReference>
<evidence type="ECO:0000256" key="1">
    <source>
        <dbReference type="ARBA" id="ARBA00022448"/>
    </source>
</evidence>
<dbReference type="EMBL" id="NGLE01000003">
    <property type="protein sequence ID" value="OTO07807.1"/>
    <property type="molecule type" value="Genomic_DNA"/>
</dbReference>
<dbReference type="InterPro" id="IPR003439">
    <property type="entry name" value="ABC_transporter-like_ATP-bd"/>
</dbReference>
<dbReference type="PROSITE" id="PS50893">
    <property type="entry name" value="ABC_TRANSPORTER_2"/>
    <property type="match status" value="1"/>
</dbReference>
<dbReference type="EMBL" id="NGLE02000001">
    <property type="protein sequence ID" value="MEI5993810.1"/>
    <property type="molecule type" value="Genomic_DNA"/>
</dbReference>
<keyword evidence="1" id="KW-0813">Transport</keyword>
<organism evidence="6">
    <name type="scientific">Candidatus Enterococcus mansonii</name>
    <dbReference type="NCBI Taxonomy" id="1834181"/>
    <lineage>
        <taxon>Bacteria</taxon>
        <taxon>Bacillati</taxon>
        <taxon>Bacillota</taxon>
        <taxon>Bacilli</taxon>
        <taxon>Lactobacillales</taxon>
        <taxon>Enterococcaceae</taxon>
        <taxon>Enterococcus</taxon>
    </lineage>
</organism>